<dbReference type="PIRSF" id="PIRSF001092">
    <property type="entry name" value="Alpha-L-fucosidase"/>
    <property type="match status" value="1"/>
</dbReference>
<evidence type="ECO:0000256" key="4">
    <source>
        <dbReference type="ARBA" id="ARBA00022729"/>
    </source>
</evidence>
<evidence type="ECO:0000313" key="11">
    <source>
        <dbReference type="Proteomes" id="UP000005580"/>
    </source>
</evidence>
<evidence type="ECO:0000256" key="8">
    <source>
        <dbReference type="SAM" id="SignalP"/>
    </source>
</evidence>
<dbReference type="PRINTS" id="PR00741">
    <property type="entry name" value="GLHYDRLASE29"/>
</dbReference>
<dbReference type="SUPFAM" id="SSF51445">
    <property type="entry name" value="(Trans)glycosidases"/>
    <property type="match status" value="1"/>
</dbReference>
<evidence type="ECO:0000256" key="1">
    <source>
        <dbReference type="ARBA" id="ARBA00004071"/>
    </source>
</evidence>
<keyword evidence="6 10" id="KW-0326">Glycosidase</keyword>
<comment type="similarity">
    <text evidence="2">Belongs to the glycosyl hydrolase 29 family.</text>
</comment>
<dbReference type="GO" id="GO:0016139">
    <property type="term" value="P:glycoside catabolic process"/>
    <property type="evidence" value="ECO:0007669"/>
    <property type="project" value="TreeGrafter"/>
</dbReference>
<evidence type="ECO:0000256" key="7">
    <source>
        <dbReference type="PIRSR" id="PIRSR001092-1"/>
    </source>
</evidence>
<comment type="caution">
    <text evidence="10">The sequence shown here is derived from an EMBL/GenBank/DDBJ whole genome shotgun (WGS) entry which is preliminary data.</text>
</comment>
<dbReference type="PANTHER" id="PTHR10030">
    <property type="entry name" value="ALPHA-L-FUCOSIDASE"/>
    <property type="match status" value="1"/>
</dbReference>
<keyword evidence="5 10" id="KW-0378">Hydrolase</keyword>
<dbReference type="EMBL" id="AEPE02000005">
    <property type="protein sequence ID" value="EFZ36669.1"/>
    <property type="molecule type" value="Genomic_DNA"/>
</dbReference>
<dbReference type="Proteomes" id="UP000005580">
    <property type="component" value="Unassembled WGS sequence"/>
</dbReference>
<evidence type="ECO:0000256" key="2">
    <source>
        <dbReference type="ARBA" id="ARBA00007951"/>
    </source>
</evidence>
<proteinExistence type="inferred from homology"/>
<dbReference type="Gene3D" id="3.20.20.80">
    <property type="entry name" value="Glycosidases"/>
    <property type="match status" value="1"/>
</dbReference>
<keyword evidence="4 8" id="KW-0732">Signal</keyword>
<feature type="chain" id="PRO_5003224155" description="alpha-L-fucosidase" evidence="8">
    <location>
        <begin position="22"/>
        <end position="435"/>
    </location>
</feature>
<dbReference type="GO" id="GO:0005764">
    <property type="term" value="C:lysosome"/>
    <property type="evidence" value="ECO:0007669"/>
    <property type="project" value="TreeGrafter"/>
</dbReference>
<dbReference type="eggNOG" id="COG3669">
    <property type="taxonomic scope" value="Bacteria"/>
</dbReference>
<dbReference type="Pfam" id="PF01120">
    <property type="entry name" value="Alpha_L_fucos"/>
    <property type="match status" value="1"/>
</dbReference>
<feature type="site" description="May be important for catalysis" evidence="7">
    <location>
        <position position="280"/>
    </location>
</feature>
<evidence type="ECO:0000313" key="10">
    <source>
        <dbReference type="EMBL" id="EFZ36669.1"/>
    </source>
</evidence>
<dbReference type="SMART" id="SM00812">
    <property type="entry name" value="Alpha_L_fucos"/>
    <property type="match status" value="1"/>
</dbReference>
<evidence type="ECO:0000259" key="9">
    <source>
        <dbReference type="Pfam" id="PF01120"/>
    </source>
</evidence>
<dbReference type="GO" id="GO:0004560">
    <property type="term" value="F:alpha-L-fucosidase activity"/>
    <property type="evidence" value="ECO:0007669"/>
    <property type="project" value="UniProtKB-EC"/>
</dbReference>
<protein>
    <recommendedName>
        <fullName evidence="3">alpha-L-fucosidase</fullName>
        <ecNumber evidence="3">3.2.1.51</ecNumber>
    </recommendedName>
</protein>
<evidence type="ECO:0000256" key="5">
    <source>
        <dbReference type="ARBA" id="ARBA00022801"/>
    </source>
</evidence>
<keyword evidence="11" id="KW-1185">Reference proteome</keyword>
<comment type="function">
    <text evidence="1">Alpha-L-fucosidase is responsible for hydrolyzing the alpha-1,6-linked fucose joined to the reducing-end N-acetylglucosamine of the carbohydrate moieties of glycoproteins.</text>
</comment>
<gene>
    <name evidence="10" type="primary">fucA2</name>
    <name evidence="10" type="ORF">HMPREF0663_11582</name>
</gene>
<reference evidence="10" key="1">
    <citation type="submission" date="2011-01" db="EMBL/GenBank/DDBJ databases">
        <authorList>
            <person name="Muzny D."/>
            <person name="Qin X."/>
            <person name="Buhay C."/>
            <person name="Dugan-Rocha S."/>
            <person name="Ding Y."/>
            <person name="Chen G."/>
            <person name="Hawes A."/>
            <person name="Holder M."/>
            <person name="Jhangiani S."/>
            <person name="Johnson A."/>
            <person name="Khan Z."/>
            <person name="Li Z."/>
            <person name="Liu W."/>
            <person name="Liu X."/>
            <person name="Perez L."/>
            <person name="Shen H."/>
            <person name="Wang Q."/>
            <person name="Watt J."/>
            <person name="Xi L."/>
            <person name="Xin Y."/>
            <person name="Zhou J."/>
            <person name="Deng J."/>
            <person name="Jiang H."/>
            <person name="Liu Y."/>
            <person name="Qu J."/>
            <person name="Song X.-Z."/>
            <person name="Zhang L."/>
            <person name="Villasana D."/>
            <person name="Johnson A."/>
            <person name="Liu J."/>
            <person name="Liyanage D."/>
            <person name="Lorensuhewa L."/>
            <person name="Robinson T."/>
            <person name="Song A."/>
            <person name="Song B.-B."/>
            <person name="Dinh H."/>
            <person name="Thornton R."/>
            <person name="Coyle M."/>
            <person name="Francisco L."/>
            <person name="Jackson L."/>
            <person name="Javaid M."/>
            <person name="Korchina V."/>
            <person name="Kovar C."/>
            <person name="Mata R."/>
            <person name="Mathew T."/>
            <person name="Ngo R."/>
            <person name="Nguyen L."/>
            <person name="Nguyen N."/>
            <person name="Okwuonu G."/>
            <person name="Ongeri F."/>
            <person name="Pham C."/>
            <person name="Simmons D."/>
            <person name="Wilczek-Boney K."/>
            <person name="Hale W."/>
            <person name="Jakkamsetti A."/>
            <person name="Pham P."/>
            <person name="Ruth R."/>
            <person name="San Lucas F."/>
            <person name="Warren J."/>
            <person name="Zhang J."/>
            <person name="Zhao Z."/>
            <person name="Zhou C."/>
            <person name="Zhu D."/>
            <person name="Lee S."/>
            <person name="Bess C."/>
            <person name="Blankenburg K."/>
            <person name="Forbes L."/>
            <person name="Fu Q."/>
            <person name="Gubbala S."/>
            <person name="Hirani K."/>
            <person name="Jayaseelan J.C."/>
            <person name="Lara F."/>
            <person name="Munidasa M."/>
            <person name="Palculict T."/>
            <person name="Patil S."/>
            <person name="Pu L.-L."/>
            <person name="Saada N."/>
            <person name="Tang L."/>
            <person name="Weissenberger G."/>
            <person name="Zhu Y."/>
            <person name="Hemphill L."/>
            <person name="Shang Y."/>
            <person name="Youmans B."/>
            <person name="Ayvaz T."/>
            <person name="Ross M."/>
            <person name="Santibanez J."/>
            <person name="Aqrawi P."/>
            <person name="Gross S."/>
            <person name="Joshi V."/>
            <person name="Fowler G."/>
            <person name="Nazareth L."/>
            <person name="Reid J."/>
            <person name="Worley K."/>
            <person name="Petrosino J."/>
            <person name="Highlander S."/>
            <person name="Gibbs R."/>
        </authorList>
    </citation>
    <scope>NUCLEOTIDE SEQUENCE [LARGE SCALE GENOMIC DNA]</scope>
    <source>
        <strain evidence="10">ATCC 33269</strain>
    </source>
</reference>
<name>E7RQY1_9BACT</name>
<dbReference type="InterPro" id="IPR000933">
    <property type="entry name" value="Glyco_hydro_29"/>
</dbReference>
<feature type="signal peptide" evidence="8">
    <location>
        <begin position="1"/>
        <end position="21"/>
    </location>
</feature>
<dbReference type="InterPro" id="IPR017853">
    <property type="entry name" value="GH"/>
</dbReference>
<sequence length="435" mass="49102">MKKFIPTIVVLLMSIAGGAQNGYLPATGNIDARNKFQDNKFGIFLHWGIYSMLGEGEWVMNNRNINYIEYSKLAGGFYPSKFNADEWVKAIKTAGAKYITITARHHDGFSMFGTKSDGYNIVDATPFGRDVLKELATACRREGISLHFYYSHLDWHRLDYPLGRTGRWLGRPANRQDWRSYYAFMNKQLTELLTGYGPIGAIWFDGFWDHDSDDKPFDWQLGKQYELIHKLQPACLIGNNHHEVPFEGEDIQIFERDLPGENKAGYSGKNGISALPLETCETMSRCWGYNITDSLYKTSKELIHLIVRAAGRNANLLLNIGPQPDGQLPAAAAQRLGEIGKWMSTYGETIYGTRGGIIAPHEWGVSTQKGNKLYVHILNLQDKGLFLPVDNSKITNAVMFNNHTKVNFTRSKYGITIELPSVPKDIDCVVELTVK</sequence>
<accession>E7RQY1</accession>
<organism evidence="10 11">
    <name type="scientific">Hoylesella oralis ATCC 33269</name>
    <dbReference type="NCBI Taxonomy" id="873533"/>
    <lineage>
        <taxon>Bacteria</taxon>
        <taxon>Pseudomonadati</taxon>
        <taxon>Bacteroidota</taxon>
        <taxon>Bacteroidia</taxon>
        <taxon>Bacteroidales</taxon>
        <taxon>Prevotellaceae</taxon>
        <taxon>Hoylesella</taxon>
    </lineage>
</organism>
<evidence type="ECO:0000256" key="6">
    <source>
        <dbReference type="ARBA" id="ARBA00023295"/>
    </source>
</evidence>
<dbReference type="RefSeq" id="WP_004369737.1">
    <property type="nucleotide sequence ID" value="NZ_GL833119.1"/>
</dbReference>
<feature type="domain" description="Glycoside hydrolase family 29 N-terminal" evidence="9">
    <location>
        <begin position="19"/>
        <end position="348"/>
    </location>
</feature>
<dbReference type="InterPro" id="IPR016286">
    <property type="entry name" value="FUC_metazoa-typ"/>
</dbReference>
<dbReference type="EC" id="3.2.1.51" evidence="3"/>
<evidence type="ECO:0000256" key="3">
    <source>
        <dbReference type="ARBA" id="ARBA00012662"/>
    </source>
</evidence>
<dbReference type="HOGENOM" id="CLU_002934_0_3_10"/>
<dbReference type="PANTHER" id="PTHR10030:SF37">
    <property type="entry name" value="ALPHA-L-FUCOSIDASE-RELATED"/>
    <property type="match status" value="1"/>
</dbReference>
<dbReference type="AlphaFoldDB" id="E7RQY1"/>
<dbReference type="STRING" id="28134.SAMN05444288_2392"/>
<dbReference type="InterPro" id="IPR057739">
    <property type="entry name" value="Glyco_hydro_29_N"/>
</dbReference>
<dbReference type="GO" id="GO:0006004">
    <property type="term" value="P:fucose metabolic process"/>
    <property type="evidence" value="ECO:0007669"/>
    <property type="project" value="InterPro"/>
</dbReference>